<keyword evidence="4 6" id="KW-0472">Membrane</keyword>
<feature type="transmembrane region" description="Helical" evidence="6">
    <location>
        <begin position="285"/>
        <end position="305"/>
    </location>
</feature>
<feature type="transmembrane region" description="Helical" evidence="6">
    <location>
        <begin position="311"/>
        <end position="335"/>
    </location>
</feature>
<accession>A0A1Y2GNN6</accession>
<organism evidence="7 8">
    <name type="scientific">Lobosporangium transversale</name>
    <dbReference type="NCBI Taxonomy" id="64571"/>
    <lineage>
        <taxon>Eukaryota</taxon>
        <taxon>Fungi</taxon>
        <taxon>Fungi incertae sedis</taxon>
        <taxon>Mucoromycota</taxon>
        <taxon>Mortierellomycotina</taxon>
        <taxon>Mortierellomycetes</taxon>
        <taxon>Mortierellales</taxon>
        <taxon>Mortierellaceae</taxon>
        <taxon>Lobosporangium</taxon>
    </lineage>
</organism>
<feature type="region of interest" description="Disordered" evidence="5">
    <location>
        <begin position="432"/>
        <end position="501"/>
    </location>
</feature>
<feature type="transmembrane region" description="Helical" evidence="6">
    <location>
        <begin position="95"/>
        <end position="116"/>
    </location>
</feature>
<evidence type="ECO:0000256" key="6">
    <source>
        <dbReference type="SAM" id="Phobius"/>
    </source>
</evidence>
<gene>
    <name evidence="7" type="ORF">BCR41DRAFT_306482</name>
</gene>
<feature type="transmembrane region" description="Helical" evidence="6">
    <location>
        <begin position="69"/>
        <end position="89"/>
    </location>
</feature>
<name>A0A1Y2GNN6_9FUNG</name>
<dbReference type="OrthoDB" id="2504919at2759"/>
<dbReference type="PANTHER" id="PTHR12570">
    <property type="match status" value="1"/>
</dbReference>
<feature type="region of interest" description="Disordered" evidence="5">
    <location>
        <begin position="390"/>
        <end position="413"/>
    </location>
</feature>
<dbReference type="GO" id="GO:0016020">
    <property type="term" value="C:membrane"/>
    <property type="evidence" value="ECO:0007669"/>
    <property type="project" value="UniProtKB-SubCell"/>
</dbReference>
<protein>
    <recommendedName>
        <fullName evidence="9">Magnesium transporter NIPA-domain-containing protein</fullName>
    </recommendedName>
</protein>
<dbReference type="GO" id="GO:0015095">
    <property type="term" value="F:magnesium ion transmembrane transporter activity"/>
    <property type="evidence" value="ECO:0007669"/>
    <property type="project" value="InterPro"/>
</dbReference>
<evidence type="ECO:0000256" key="5">
    <source>
        <dbReference type="SAM" id="MobiDB-lite"/>
    </source>
</evidence>
<dbReference type="InterPro" id="IPR037185">
    <property type="entry name" value="EmrE-like"/>
</dbReference>
<comment type="caution">
    <text evidence="7">The sequence shown here is derived from an EMBL/GenBank/DDBJ whole genome shotgun (WGS) entry which is preliminary data.</text>
</comment>
<dbReference type="InterPro" id="IPR008521">
    <property type="entry name" value="Mg_trans_NIPA"/>
</dbReference>
<dbReference type="SUPFAM" id="SSF103481">
    <property type="entry name" value="Multidrug resistance efflux transporter EmrE"/>
    <property type="match status" value="1"/>
</dbReference>
<evidence type="ECO:0000313" key="7">
    <source>
        <dbReference type="EMBL" id="ORZ14977.1"/>
    </source>
</evidence>
<feature type="transmembrane region" description="Helical" evidence="6">
    <location>
        <begin position="24"/>
        <end position="44"/>
    </location>
</feature>
<feature type="compositionally biased region" description="Polar residues" evidence="5">
    <location>
        <begin position="453"/>
        <end position="464"/>
    </location>
</feature>
<evidence type="ECO:0000256" key="4">
    <source>
        <dbReference type="ARBA" id="ARBA00023136"/>
    </source>
</evidence>
<dbReference type="Pfam" id="PF05653">
    <property type="entry name" value="Mg_trans_NIPA"/>
    <property type="match status" value="2"/>
</dbReference>
<sequence length="501" mass="55496">MGGSSSYFFLNNTTNGDPPSQHNFVLGISIAVATSFIQSLGLTIQRKSHVLNEAIHPKELRRQACRRPLWHLGFHTYILSNLTGTIFSIGYLPVIILAPLSAVTLVFNALFAKLLLDDVFSRQSAIGTFLILLGAIMIGLFGIVPEPSHSLEDLIHLWKRPAFVIYFSLIEFIVISLLVGNRIVEQMMEREAKSTVPGRLLKKWSPSKIKTMLGISYGCVSGMLSSQALLFAKSAIELLMLTILDGKNQFENPLSWFLVIALIAAALLQLYYLNKGLRLCDTVLLVPLSFCAYNVSCLFNGLVYYDQWGRLYWWQILLVLFGISQVLIGVLVLAWRPNATGDDYDDDSFDNDNGTNEATLLLPNGSRPGTPRHSRMFSFKSVLSELGSRNSNSGVCSPGGGPGHGYGHPQQDSSIDARNLIHGFEMYESDEDDLQTATSEQIPPPLRPGLQLNPYQQHQQSVPQSPRLIDLAGDEGETTEHQPYIHSPRTLSFAPSGRTSR</sequence>
<reference evidence="7 8" key="1">
    <citation type="submission" date="2016-07" db="EMBL/GenBank/DDBJ databases">
        <title>Pervasive Adenine N6-methylation of Active Genes in Fungi.</title>
        <authorList>
            <consortium name="DOE Joint Genome Institute"/>
            <person name="Mondo S.J."/>
            <person name="Dannebaum R.O."/>
            <person name="Kuo R.C."/>
            <person name="Labutti K."/>
            <person name="Haridas S."/>
            <person name="Kuo A."/>
            <person name="Salamov A."/>
            <person name="Ahrendt S.R."/>
            <person name="Lipzen A."/>
            <person name="Sullivan W."/>
            <person name="Andreopoulos W.B."/>
            <person name="Clum A."/>
            <person name="Lindquist E."/>
            <person name="Daum C."/>
            <person name="Ramamoorthy G.K."/>
            <person name="Gryganskyi A."/>
            <person name="Culley D."/>
            <person name="Magnuson J.K."/>
            <person name="James T.Y."/>
            <person name="O'Malley M.A."/>
            <person name="Stajich J.E."/>
            <person name="Spatafora J.W."/>
            <person name="Visel A."/>
            <person name="Grigoriev I.V."/>
        </authorList>
    </citation>
    <scope>NUCLEOTIDE SEQUENCE [LARGE SCALE GENOMIC DNA]</scope>
    <source>
        <strain evidence="7 8">NRRL 3116</strain>
    </source>
</reference>
<keyword evidence="8" id="KW-1185">Reference proteome</keyword>
<evidence type="ECO:0008006" key="9">
    <source>
        <dbReference type="Google" id="ProtNLM"/>
    </source>
</evidence>
<evidence type="ECO:0000256" key="3">
    <source>
        <dbReference type="ARBA" id="ARBA00022989"/>
    </source>
</evidence>
<dbReference type="PANTHER" id="PTHR12570:SF86">
    <property type="entry name" value="ADR321CP"/>
    <property type="match status" value="1"/>
</dbReference>
<dbReference type="GeneID" id="33562671"/>
<keyword evidence="2 6" id="KW-0812">Transmembrane</keyword>
<evidence type="ECO:0000256" key="2">
    <source>
        <dbReference type="ARBA" id="ARBA00022692"/>
    </source>
</evidence>
<feature type="transmembrane region" description="Helical" evidence="6">
    <location>
        <begin position="164"/>
        <end position="184"/>
    </location>
</feature>
<dbReference type="InParanoid" id="A0A1Y2GNN6"/>
<feature type="compositionally biased region" description="Gly residues" evidence="5">
    <location>
        <begin position="397"/>
        <end position="406"/>
    </location>
</feature>
<proteinExistence type="predicted"/>
<dbReference type="RefSeq" id="XP_021881109.1">
    <property type="nucleotide sequence ID" value="XM_022020827.1"/>
</dbReference>
<evidence type="ECO:0000313" key="8">
    <source>
        <dbReference type="Proteomes" id="UP000193648"/>
    </source>
</evidence>
<feature type="transmembrane region" description="Helical" evidence="6">
    <location>
        <begin position="254"/>
        <end position="273"/>
    </location>
</feature>
<dbReference type="Proteomes" id="UP000193648">
    <property type="component" value="Unassembled WGS sequence"/>
</dbReference>
<evidence type="ECO:0000256" key="1">
    <source>
        <dbReference type="ARBA" id="ARBA00004141"/>
    </source>
</evidence>
<keyword evidence="3 6" id="KW-1133">Transmembrane helix</keyword>
<feature type="transmembrane region" description="Helical" evidence="6">
    <location>
        <begin position="125"/>
        <end position="144"/>
    </location>
</feature>
<dbReference type="AlphaFoldDB" id="A0A1Y2GNN6"/>
<comment type="subcellular location">
    <subcellularLocation>
        <location evidence="1">Membrane</location>
        <topology evidence="1">Multi-pass membrane protein</topology>
    </subcellularLocation>
</comment>
<dbReference type="EMBL" id="MCFF01000020">
    <property type="protein sequence ID" value="ORZ14977.1"/>
    <property type="molecule type" value="Genomic_DNA"/>
</dbReference>